<comment type="caution">
    <text evidence="2">The sequence shown here is derived from an EMBL/GenBank/DDBJ whole genome shotgun (WGS) entry which is preliminary data.</text>
</comment>
<dbReference type="InterPro" id="IPR036291">
    <property type="entry name" value="NAD(P)-bd_dom_sf"/>
</dbReference>
<dbReference type="PANTHER" id="PTHR12126:SF16">
    <property type="entry name" value="MIOREX COMPLEX COMPONENT 2"/>
    <property type="match status" value="1"/>
</dbReference>
<gene>
    <name evidence="2" type="ORF">HF325_001148</name>
</gene>
<dbReference type="OrthoDB" id="276721at2759"/>
<dbReference type="EMBL" id="JACBPP010000002">
    <property type="protein sequence ID" value="KAF8003700.1"/>
    <property type="molecule type" value="Genomic_DNA"/>
</dbReference>
<dbReference type="Pfam" id="PF01370">
    <property type="entry name" value="Epimerase"/>
    <property type="match status" value="1"/>
</dbReference>
<evidence type="ECO:0000313" key="2">
    <source>
        <dbReference type="EMBL" id="KAF8003700.1"/>
    </source>
</evidence>
<accession>A0A8H7GV63</accession>
<dbReference type="AlphaFoldDB" id="A0A8H7GV63"/>
<feature type="domain" description="NAD-dependent epimerase/dehydratase" evidence="1">
    <location>
        <begin position="4"/>
        <end position="80"/>
    </location>
</feature>
<sequence length="272" mass="30320">MSSIAVLGGNGFLGRKICEVGIRQGWSVTSLSRSGRSPPPLTHADNSWISKVKWEKADLLDPESYKQHIEGKLAVVHSVGILFENSDYKKSINLNFNFLNDVQKLANSLKGANPMTRGPKSTYAAIQRDLAVLLADTFLDSHTQDNDHPQLPSFVYISADGKPPIVPEEYITTKREAEFELSCKKNLRTIFLRPSFMYDSNEPVTNNRKLLSHLIDLGYNAKNALFSDKVPILNNLIRPAVSTEQVALKVYEKLQDESFQGVVSLEDIAGDK</sequence>
<dbReference type="Proteomes" id="UP000649328">
    <property type="component" value="Unassembled WGS sequence"/>
</dbReference>
<dbReference type="GO" id="GO:0044877">
    <property type="term" value="F:protein-containing complex binding"/>
    <property type="evidence" value="ECO:0007669"/>
    <property type="project" value="TreeGrafter"/>
</dbReference>
<dbReference type="PANTHER" id="PTHR12126">
    <property type="entry name" value="NADH-UBIQUINONE OXIDOREDUCTASE 39 KDA SUBUNIT-RELATED"/>
    <property type="match status" value="1"/>
</dbReference>
<dbReference type="GO" id="GO:0005739">
    <property type="term" value="C:mitochondrion"/>
    <property type="evidence" value="ECO:0007669"/>
    <property type="project" value="TreeGrafter"/>
</dbReference>
<proteinExistence type="predicted"/>
<evidence type="ECO:0000313" key="3">
    <source>
        <dbReference type="Proteomes" id="UP000649328"/>
    </source>
</evidence>
<dbReference type="InterPro" id="IPR051207">
    <property type="entry name" value="ComplexI_NDUFA9_subunit"/>
</dbReference>
<dbReference type="Gene3D" id="3.40.50.720">
    <property type="entry name" value="NAD(P)-binding Rossmann-like Domain"/>
    <property type="match status" value="1"/>
</dbReference>
<organism evidence="2 3">
    <name type="scientific">Metschnikowia pulcherrima</name>
    <dbReference type="NCBI Taxonomy" id="27326"/>
    <lineage>
        <taxon>Eukaryota</taxon>
        <taxon>Fungi</taxon>
        <taxon>Dikarya</taxon>
        <taxon>Ascomycota</taxon>
        <taxon>Saccharomycotina</taxon>
        <taxon>Pichiomycetes</taxon>
        <taxon>Metschnikowiaceae</taxon>
        <taxon>Metschnikowia</taxon>
    </lineage>
</organism>
<name>A0A8H7GV63_9ASCO</name>
<protein>
    <recommendedName>
        <fullName evidence="1">NAD-dependent epimerase/dehydratase domain-containing protein</fullName>
    </recommendedName>
</protein>
<dbReference type="InterPro" id="IPR001509">
    <property type="entry name" value="Epimerase_deHydtase"/>
</dbReference>
<evidence type="ECO:0000259" key="1">
    <source>
        <dbReference type="Pfam" id="PF01370"/>
    </source>
</evidence>
<keyword evidence="3" id="KW-1185">Reference proteome</keyword>
<dbReference type="SUPFAM" id="SSF51735">
    <property type="entry name" value="NAD(P)-binding Rossmann-fold domains"/>
    <property type="match status" value="1"/>
</dbReference>
<reference evidence="2" key="1">
    <citation type="submission" date="2020-10" db="EMBL/GenBank/DDBJ databases">
        <title>The Whole-Genome Sequence of Metschnikowia persimmonesis, a Novel Endophytic Yeast Species Isolated from Medicinal Plant Diospyros kaki Thumb.</title>
        <authorList>
            <person name="Rahmat E."/>
            <person name="Kang Y."/>
        </authorList>
    </citation>
    <scope>NUCLEOTIDE SEQUENCE</scope>
    <source>
        <strain evidence="2">KIOM G15050</strain>
    </source>
</reference>